<gene>
    <name evidence="2" type="ordered locus">Hoch_1631</name>
</gene>
<keyword evidence="1" id="KW-0732">Signal</keyword>
<proteinExistence type="predicted"/>
<feature type="signal peptide" evidence="1">
    <location>
        <begin position="1"/>
        <end position="25"/>
    </location>
</feature>
<dbReference type="Proteomes" id="UP000001880">
    <property type="component" value="Chromosome"/>
</dbReference>
<dbReference type="RefSeq" id="WP_012826789.1">
    <property type="nucleotide sequence ID" value="NC_013440.1"/>
</dbReference>
<protein>
    <recommendedName>
        <fullName evidence="4">Lipoprotein</fullName>
    </recommendedName>
</protein>
<organism evidence="2 3">
    <name type="scientific">Haliangium ochraceum (strain DSM 14365 / JCM 11303 / SMP-2)</name>
    <dbReference type="NCBI Taxonomy" id="502025"/>
    <lineage>
        <taxon>Bacteria</taxon>
        <taxon>Pseudomonadati</taxon>
        <taxon>Myxococcota</taxon>
        <taxon>Polyangia</taxon>
        <taxon>Haliangiales</taxon>
        <taxon>Kofleriaceae</taxon>
        <taxon>Haliangium</taxon>
    </lineage>
</organism>
<dbReference type="HOGENOM" id="CLU_764544_0_0_7"/>
<accession>D0LWT4</accession>
<dbReference type="STRING" id="502025.Hoch_1631"/>
<evidence type="ECO:0000256" key="1">
    <source>
        <dbReference type="SAM" id="SignalP"/>
    </source>
</evidence>
<dbReference type="AlphaFoldDB" id="D0LWT4"/>
<dbReference type="PROSITE" id="PS51257">
    <property type="entry name" value="PROKAR_LIPOPROTEIN"/>
    <property type="match status" value="1"/>
</dbReference>
<reference evidence="2 3" key="1">
    <citation type="journal article" date="2010" name="Stand. Genomic Sci.">
        <title>Complete genome sequence of Haliangium ochraceum type strain (SMP-2).</title>
        <authorList>
            <consortium name="US DOE Joint Genome Institute (JGI-PGF)"/>
            <person name="Ivanova N."/>
            <person name="Daum C."/>
            <person name="Lang E."/>
            <person name="Abt B."/>
            <person name="Kopitz M."/>
            <person name="Saunders E."/>
            <person name="Lapidus A."/>
            <person name="Lucas S."/>
            <person name="Glavina Del Rio T."/>
            <person name="Nolan M."/>
            <person name="Tice H."/>
            <person name="Copeland A."/>
            <person name="Cheng J.F."/>
            <person name="Chen F."/>
            <person name="Bruce D."/>
            <person name="Goodwin L."/>
            <person name="Pitluck S."/>
            <person name="Mavromatis K."/>
            <person name="Pati A."/>
            <person name="Mikhailova N."/>
            <person name="Chen A."/>
            <person name="Palaniappan K."/>
            <person name="Land M."/>
            <person name="Hauser L."/>
            <person name="Chang Y.J."/>
            <person name="Jeffries C.D."/>
            <person name="Detter J.C."/>
            <person name="Brettin T."/>
            <person name="Rohde M."/>
            <person name="Goker M."/>
            <person name="Bristow J."/>
            <person name="Markowitz V."/>
            <person name="Eisen J.A."/>
            <person name="Hugenholtz P."/>
            <person name="Kyrpides N.C."/>
            <person name="Klenk H.P."/>
        </authorList>
    </citation>
    <scope>NUCLEOTIDE SEQUENCE [LARGE SCALE GENOMIC DNA]</scope>
    <source>
        <strain evidence="3">DSM 14365 / CIP 107738 / JCM 11303 / AJ 13395 / SMP-2</strain>
    </source>
</reference>
<dbReference type="KEGG" id="hoh:Hoch_1631"/>
<evidence type="ECO:0000313" key="3">
    <source>
        <dbReference type="Proteomes" id="UP000001880"/>
    </source>
</evidence>
<keyword evidence="3" id="KW-1185">Reference proteome</keyword>
<feature type="chain" id="PRO_5003010652" description="Lipoprotein" evidence="1">
    <location>
        <begin position="26"/>
        <end position="362"/>
    </location>
</feature>
<dbReference type="EMBL" id="CP001804">
    <property type="protein sequence ID" value="ACY14181.1"/>
    <property type="molecule type" value="Genomic_DNA"/>
</dbReference>
<evidence type="ECO:0008006" key="4">
    <source>
        <dbReference type="Google" id="ProtNLM"/>
    </source>
</evidence>
<name>D0LWT4_HALO1</name>
<evidence type="ECO:0000313" key="2">
    <source>
        <dbReference type="EMBL" id="ACY14181.1"/>
    </source>
</evidence>
<sequence>MSARGRARRLSLPLPLLLLLTLACGVSGSAGCGGAALPDIAPFAAATAEVYQGMSAAGAESARRMAAVSATIACPVPAFSAATAAQTGAQTGAQTEAQTETRATGSAGVALRLCFERLWAPRLAAAGALVSYADRLSHIVSASAAGAGDAGGRGVAAAEAVEELLGRLSLPLLGDAVNAAAERALGAWRQQRTAQRLADEVASAVPVIDGMVAVLLEDLADTRLLLELIDHKLRLERVAQHNDELALRRSLERQRRAYLSALERAPDADADEPHERPEMAASLRALADIEALLARLPSERELRAPGLADALAALDACAQALDAWRGAHAELARALRAQRPPSLHALRAAAERLRHALDALDE</sequence>